<proteinExistence type="predicted"/>
<accession>A0ACD1IG60</accession>
<protein>
    <submittedName>
        <fullName evidence="1">Uncharacterized protein</fullName>
    </submittedName>
</protein>
<name>A0ACD1IG60_9EURO</name>
<reference evidence="1" key="1">
    <citation type="submission" date="2018-02" db="EMBL/GenBank/DDBJ databases">
        <title>The genomes of Aspergillus section Nigri reveals drivers in fungal speciation.</title>
        <authorList>
            <consortium name="DOE Joint Genome Institute"/>
            <person name="Vesth T.C."/>
            <person name="Nybo J."/>
            <person name="Theobald S."/>
            <person name="Brandl J."/>
            <person name="Frisvad J.C."/>
            <person name="Nielsen K.F."/>
            <person name="Lyhne E.K."/>
            <person name="Kogle M.E."/>
            <person name="Kuo A."/>
            <person name="Riley R."/>
            <person name="Clum A."/>
            <person name="Nolan M."/>
            <person name="Lipzen A."/>
            <person name="Salamov A."/>
            <person name="Henrissat B."/>
            <person name="Wiebenga A."/>
            <person name="De vries R.P."/>
            <person name="Grigoriev I.V."/>
            <person name="Mortensen U.H."/>
            <person name="Andersen M.R."/>
            <person name="Baker S.E."/>
        </authorList>
    </citation>
    <scope>NUCLEOTIDE SEQUENCE</scope>
    <source>
        <strain evidence="1">CBS 115574</strain>
    </source>
</reference>
<gene>
    <name evidence="1" type="ORF">BO79DRAFT_209080</name>
</gene>
<dbReference type="Proteomes" id="UP000249748">
    <property type="component" value="Unassembled WGS sequence"/>
</dbReference>
<evidence type="ECO:0000313" key="1">
    <source>
        <dbReference type="EMBL" id="RAK89020.1"/>
    </source>
</evidence>
<sequence length="64" mass="7037">MEGSHTEGSIDSPRRQGRSLNRTDSQILSKKERKTFEGRIVPDSWETDAMVRGAATASATKVSD</sequence>
<keyword evidence="2" id="KW-1185">Reference proteome</keyword>
<dbReference type="EMBL" id="KZ824549">
    <property type="protein sequence ID" value="RAK89020.1"/>
    <property type="molecule type" value="Genomic_DNA"/>
</dbReference>
<organism evidence="1 2">
    <name type="scientific">Aspergillus costaricaensis CBS 115574</name>
    <dbReference type="NCBI Taxonomy" id="1448317"/>
    <lineage>
        <taxon>Eukaryota</taxon>
        <taxon>Fungi</taxon>
        <taxon>Dikarya</taxon>
        <taxon>Ascomycota</taxon>
        <taxon>Pezizomycotina</taxon>
        <taxon>Eurotiomycetes</taxon>
        <taxon>Eurotiomycetidae</taxon>
        <taxon>Eurotiales</taxon>
        <taxon>Aspergillaceae</taxon>
        <taxon>Aspergillus</taxon>
        <taxon>Aspergillus subgen. Circumdati</taxon>
    </lineage>
</organism>
<evidence type="ECO:0000313" key="2">
    <source>
        <dbReference type="Proteomes" id="UP000249748"/>
    </source>
</evidence>